<keyword evidence="7" id="KW-1185">Reference proteome</keyword>
<evidence type="ECO:0000259" key="5">
    <source>
        <dbReference type="Pfam" id="PF01915"/>
    </source>
</evidence>
<evidence type="ECO:0000256" key="1">
    <source>
        <dbReference type="ARBA" id="ARBA00005336"/>
    </source>
</evidence>
<dbReference type="GO" id="GO:0009505">
    <property type="term" value="C:plant-type cell wall"/>
    <property type="evidence" value="ECO:0007669"/>
    <property type="project" value="TreeGrafter"/>
</dbReference>
<evidence type="ECO:0000256" key="4">
    <source>
        <dbReference type="SAM" id="MobiDB-lite"/>
    </source>
</evidence>
<dbReference type="SUPFAM" id="SSF52279">
    <property type="entry name" value="Beta-D-glucan exohydrolase, C-terminal domain"/>
    <property type="match status" value="1"/>
</dbReference>
<dbReference type="OrthoDB" id="1731977at2759"/>
<evidence type="ECO:0000256" key="2">
    <source>
        <dbReference type="ARBA" id="ARBA00022801"/>
    </source>
</evidence>
<dbReference type="EMBL" id="CM017326">
    <property type="protein sequence ID" value="KAE8076704.1"/>
    <property type="molecule type" value="Genomic_DNA"/>
</dbReference>
<sequence>MHNTSWLTQASIHNYLYNFTPCPWLCATGLTPTTLDQTQEREAHDCVDLKLPGNQQELINAVAGAAKKLVVLVLLSGGPVDISSAKNDKNIGSILWAGYPGQAGGSAIAELASKPAIPPVNQHLASLDLALRQANDLASPCPQTNSGHGSRQRLHGEPMPREPRSIADTLTNPAPCLSSLPSLSTLPRCSTLSATAQARVRVNRDVKLSKHAYKLGHNVTTLVQALAEDMGVDLFDLDEVGGAMEKRDEPFL</sequence>
<dbReference type="Gene3D" id="3.40.50.1700">
    <property type="entry name" value="Glycoside hydrolase family 3 C-terminal domain"/>
    <property type="match status" value="1"/>
</dbReference>
<dbReference type="AlphaFoldDB" id="A0A5N6RDJ3"/>
<keyword evidence="2" id="KW-0378">Hydrolase</keyword>
<dbReference type="GO" id="GO:0046556">
    <property type="term" value="F:alpha-L-arabinofuranosidase activity"/>
    <property type="evidence" value="ECO:0007669"/>
    <property type="project" value="TreeGrafter"/>
</dbReference>
<protein>
    <recommendedName>
        <fullName evidence="5">Glycoside hydrolase family 3 C-terminal domain-containing protein</fullName>
    </recommendedName>
</protein>
<dbReference type="Proteomes" id="UP000327013">
    <property type="component" value="Chromosome 6"/>
</dbReference>
<keyword evidence="3" id="KW-0326">Glycosidase</keyword>
<accession>A0A5N6RDJ3</accession>
<dbReference type="InterPro" id="IPR002772">
    <property type="entry name" value="Glyco_hydro_3_C"/>
</dbReference>
<comment type="similarity">
    <text evidence="1">Belongs to the glycosyl hydrolase 3 family.</text>
</comment>
<evidence type="ECO:0000256" key="3">
    <source>
        <dbReference type="ARBA" id="ARBA00023295"/>
    </source>
</evidence>
<reference evidence="6 7" key="1">
    <citation type="submission" date="2019-06" db="EMBL/GenBank/DDBJ databases">
        <title>A chromosomal-level reference genome of Carpinus fangiana (Coryloideae, Betulaceae).</title>
        <authorList>
            <person name="Yang X."/>
            <person name="Wang Z."/>
            <person name="Zhang L."/>
            <person name="Hao G."/>
            <person name="Liu J."/>
            <person name="Yang Y."/>
        </authorList>
    </citation>
    <scope>NUCLEOTIDE SEQUENCE [LARGE SCALE GENOMIC DNA]</scope>
    <source>
        <strain evidence="6">Cfa_2016G</strain>
        <tissue evidence="6">Leaf</tissue>
    </source>
</reference>
<dbReference type="GO" id="GO:0045493">
    <property type="term" value="P:xylan catabolic process"/>
    <property type="evidence" value="ECO:0007669"/>
    <property type="project" value="InterPro"/>
</dbReference>
<gene>
    <name evidence="6" type="ORF">FH972_015338</name>
</gene>
<dbReference type="PANTHER" id="PTHR42721:SF3">
    <property type="entry name" value="BETA-D-XYLOSIDASE 5-RELATED"/>
    <property type="match status" value="1"/>
</dbReference>
<organism evidence="6 7">
    <name type="scientific">Carpinus fangiana</name>
    <dbReference type="NCBI Taxonomy" id="176857"/>
    <lineage>
        <taxon>Eukaryota</taxon>
        <taxon>Viridiplantae</taxon>
        <taxon>Streptophyta</taxon>
        <taxon>Embryophyta</taxon>
        <taxon>Tracheophyta</taxon>
        <taxon>Spermatophyta</taxon>
        <taxon>Magnoliopsida</taxon>
        <taxon>eudicotyledons</taxon>
        <taxon>Gunneridae</taxon>
        <taxon>Pentapetalae</taxon>
        <taxon>rosids</taxon>
        <taxon>fabids</taxon>
        <taxon>Fagales</taxon>
        <taxon>Betulaceae</taxon>
        <taxon>Carpinus</taxon>
    </lineage>
</organism>
<feature type="region of interest" description="Disordered" evidence="4">
    <location>
        <begin position="137"/>
        <end position="161"/>
    </location>
</feature>
<feature type="domain" description="Glycoside hydrolase family 3 C-terminal" evidence="5">
    <location>
        <begin position="36"/>
        <end position="110"/>
    </location>
</feature>
<proteinExistence type="inferred from homology"/>
<dbReference type="GO" id="GO:0009044">
    <property type="term" value="F:xylan 1,4-beta-xylosidase activity"/>
    <property type="evidence" value="ECO:0007669"/>
    <property type="project" value="InterPro"/>
</dbReference>
<dbReference type="InterPro" id="IPR044993">
    <property type="entry name" value="BXL"/>
</dbReference>
<dbReference type="GO" id="GO:0031222">
    <property type="term" value="P:arabinan catabolic process"/>
    <property type="evidence" value="ECO:0007669"/>
    <property type="project" value="TreeGrafter"/>
</dbReference>
<dbReference type="PANTHER" id="PTHR42721">
    <property type="entry name" value="SUGAR HYDROLASE-RELATED"/>
    <property type="match status" value="1"/>
</dbReference>
<evidence type="ECO:0000313" key="7">
    <source>
        <dbReference type="Proteomes" id="UP000327013"/>
    </source>
</evidence>
<name>A0A5N6RDJ3_9ROSI</name>
<evidence type="ECO:0000313" key="6">
    <source>
        <dbReference type="EMBL" id="KAE8076704.1"/>
    </source>
</evidence>
<dbReference type="Pfam" id="PF01915">
    <property type="entry name" value="Glyco_hydro_3_C"/>
    <property type="match status" value="1"/>
</dbReference>
<dbReference type="InterPro" id="IPR036881">
    <property type="entry name" value="Glyco_hydro_3_C_sf"/>
</dbReference>